<dbReference type="InParanoid" id="F0ZXY4"/>
<gene>
    <name evidence="12" type="ORF">DICPUDRAFT_50316</name>
</gene>
<dbReference type="OMA" id="KARCAQC"/>
<evidence type="ECO:0000256" key="9">
    <source>
        <dbReference type="RuleBase" id="RU004426"/>
    </source>
</evidence>
<dbReference type="PANTHER" id="PTHR11961">
    <property type="entry name" value="CYTOCHROME C"/>
    <property type="match status" value="1"/>
</dbReference>
<dbReference type="KEGG" id="dpp:DICPUDRAFT_50316"/>
<dbReference type="Proteomes" id="UP000001064">
    <property type="component" value="Unassembled WGS sequence"/>
</dbReference>
<dbReference type="eggNOG" id="KOG3453">
    <property type="taxonomic scope" value="Eukaryota"/>
</dbReference>
<dbReference type="GeneID" id="10506025"/>
<dbReference type="InterPro" id="IPR036909">
    <property type="entry name" value="Cyt_c-like_dom_sf"/>
</dbReference>
<evidence type="ECO:0000256" key="10">
    <source>
        <dbReference type="RuleBase" id="RU004427"/>
    </source>
</evidence>
<evidence type="ECO:0000256" key="6">
    <source>
        <dbReference type="ARBA" id="ARBA00022982"/>
    </source>
</evidence>
<dbReference type="InterPro" id="IPR009056">
    <property type="entry name" value="Cyt_c-like_dom"/>
</dbReference>
<comment type="subcellular location">
    <subcellularLocation>
        <location evidence="1">Mitochondrion intermembrane space</location>
    </subcellularLocation>
</comment>
<feature type="domain" description="Cytochrome c" evidence="11">
    <location>
        <begin position="8"/>
        <end position="109"/>
    </location>
</feature>
<comment type="similarity">
    <text evidence="2 9">Belongs to the cytochrome c family.</text>
</comment>
<evidence type="ECO:0000256" key="2">
    <source>
        <dbReference type="ARBA" id="ARBA00006488"/>
    </source>
</evidence>
<name>F0ZXY4_DICPU</name>
<dbReference type="PRINTS" id="PR00604">
    <property type="entry name" value="CYTCHRMECIAB"/>
</dbReference>
<dbReference type="EMBL" id="GL871270">
    <property type="protein sequence ID" value="EGC31188.1"/>
    <property type="molecule type" value="Genomic_DNA"/>
</dbReference>
<evidence type="ECO:0000256" key="8">
    <source>
        <dbReference type="PROSITE-ProRule" id="PRU00433"/>
    </source>
</evidence>
<dbReference type="FunFam" id="1.10.760.10:FF:000001">
    <property type="entry name" value="Cytochrome c iso-1"/>
    <property type="match status" value="1"/>
</dbReference>
<dbReference type="VEuPathDB" id="AmoebaDB:DICPUDRAFT_50316"/>
<dbReference type="GO" id="GO:0005758">
    <property type="term" value="C:mitochondrial intermembrane space"/>
    <property type="evidence" value="ECO:0000318"/>
    <property type="project" value="GO_Central"/>
</dbReference>
<dbReference type="GO" id="GO:0006122">
    <property type="term" value="P:mitochondrial electron transport, ubiquinol to cytochrome c"/>
    <property type="evidence" value="ECO:0000318"/>
    <property type="project" value="GO_Central"/>
</dbReference>
<dbReference type="RefSeq" id="XP_003292277.1">
    <property type="nucleotide sequence ID" value="XM_003292229.1"/>
</dbReference>
<dbReference type="OrthoDB" id="449280at2759"/>
<evidence type="ECO:0000259" key="11">
    <source>
        <dbReference type="PROSITE" id="PS51007"/>
    </source>
</evidence>
<evidence type="ECO:0000256" key="3">
    <source>
        <dbReference type="ARBA" id="ARBA00022448"/>
    </source>
</evidence>
<keyword evidence="13" id="KW-1185">Reference proteome</keyword>
<dbReference type="GO" id="GO:0046872">
    <property type="term" value="F:metal ion binding"/>
    <property type="evidence" value="ECO:0007669"/>
    <property type="project" value="UniProtKB-KW"/>
</dbReference>
<evidence type="ECO:0000313" key="13">
    <source>
        <dbReference type="Proteomes" id="UP000001064"/>
    </source>
</evidence>
<dbReference type="FunCoup" id="F0ZXY4">
    <property type="interactions" value="246"/>
</dbReference>
<evidence type="ECO:0000256" key="1">
    <source>
        <dbReference type="ARBA" id="ARBA00004569"/>
    </source>
</evidence>
<evidence type="ECO:0000256" key="5">
    <source>
        <dbReference type="ARBA" id="ARBA00022723"/>
    </source>
</evidence>
<proteinExistence type="inferred from homology"/>
<dbReference type="Pfam" id="PF00034">
    <property type="entry name" value="Cytochrom_C"/>
    <property type="match status" value="1"/>
</dbReference>
<keyword evidence="10" id="KW-0496">Mitochondrion</keyword>
<keyword evidence="4 8" id="KW-0349">Heme</keyword>
<keyword evidence="10" id="KW-0679">Respiratory chain</keyword>
<protein>
    <recommendedName>
        <fullName evidence="11">Cytochrome c domain-containing protein</fullName>
    </recommendedName>
</protein>
<keyword evidence="6 10" id="KW-0249">Electron transport</keyword>
<evidence type="ECO:0000313" key="12">
    <source>
        <dbReference type="EMBL" id="EGC31188.1"/>
    </source>
</evidence>
<dbReference type="STRING" id="5786.F0ZXY4"/>
<reference evidence="13" key="1">
    <citation type="journal article" date="2011" name="Genome Biol.">
        <title>Comparative genomics of the social amoebae Dictyostelium discoideum and Dictyostelium purpureum.</title>
        <authorList>
            <consortium name="US DOE Joint Genome Institute (JGI-PGF)"/>
            <person name="Sucgang R."/>
            <person name="Kuo A."/>
            <person name="Tian X."/>
            <person name="Salerno W."/>
            <person name="Parikh A."/>
            <person name="Feasley C.L."/>
            <person name="Dalin E."/>
            <person name="Tu H."/>
            <person name="Huang E."/>
            <person name="Barry K."/>
            <person name="Lindquist E."/>
            <person name="Shapiro H."/>
            <person name="Bruce D."/>
            <person name="Schmutz J."/>
            <person name="Salamov A."/>
            <person name="Fey P."/>
            <person name="Gaudet P."/>
            <person name="Anjard C."/>
            <person name="Babu M.M."/>
            <person name="Basu S."/>
            <person name="Bushmanova Y."/>
            <person name="van der Wel H."/>
            <person name="Katoh-Kurasawa M."/>
            <person name="Dinh C."/>
            <person name="Coutinho P.M."/>
            <person name="Saito T."/>
            <person name="Elias M."/>
            <person name="Schaap P."/>
            <person name="Kay R.R."/>
            <person name="Henrissat B."/>
            <person name="Eichinger L."/>
            <person name="Rivero F."/>
            <person name="Putnam N.H."/>
            <person name="West C.M."/>
            <person name="Loomis W.F."/>
            <person name="Chisholm R.L."/>
            <person name="Shaulsky G."/>
            <person name="Strassmann J.E."/>
            <person name="Queller D.C."/>
            <person name="Kuspa A."/>
            <person name="Grigoriev I.V."/>
        </authorList>
    </citation>
    <scope>NUCLEOTIDE SEQUENCE [LARGE SCALE GENOMIC DNA]</scope>
    <source>
        <strain evidence="13">QSDP1</strain>
    </source>
</reference>
<dbReference type="GO" id="GO:0009055">
    <property type="term" value="F:electron transfer activity"/>
    <property type="evidence" value="ECO:0000318"/>
    <property type="project" value="GO_Central"/>
</dbReference>
<comment type="PTM">
    <text evidence="10">Binds 1 heme group per subunit.</text>
</comment>
<dbReference type="SUPFAM" id="SSF46626">
    <property type="entry name" value="Cytochrome c"/>
    <property type="match status" value="1"/>
</dbReference>
<comment type="function">
    <text evidence="10">Electron carrier protein. The oxidized form of the cytochrome c heme group can accept an electron from the heme group of the cytochrome c1 subunit of cytochrome reductase. Cytochrome c then transfers this electron to the cytochrome oxidase complex, the final protein carrier in the mitochondrial electron-transport chain.</text>
</comment>
<evidence type="ECO:0000256" key="7">
    <source>
        <dbReference type="ARBA" id="ARBA00023004"/>
    </source>
</evidence>
<evidence type="ECO:0000256" key="4">
    <source>
        <dbReference type="ARBA" id="ARBA00022617"/>
    </source>
</evidence>
<organism evidence="12 13">
    <name type="scientific">Dictyostelium purpureum</name>
    <name type="common">Slime mold</name>
    <dbReference type="NCBI Taxonomy" id="5786"/>
    <lineage>
        <taxon>Eukaryota</taxon>
        <taxon>Amoebozoa</taxon>
        <taxon>Evosea</taxon>
        <taxon>Eumycetozoa</taxon>
        <taxon>Dictyostelia</taxon>
        <taxon>Dictyosteliales</taxon>
        <taxon>Dictyosteliaceae</taxon>
        <taxon>Dictyostelium</taxon>
    </lineage>
</organism>
<dbReference type="InterPro" id="IPR002327">
    <property type="entry name" value="Cyt_c_1A/1B"/>
</dbReference>
<dbReference type="GO" id="GO:0020037">
    <property type="term" value="F:heme binding"/>
    <property type="evidence" value="ECO:0007669"/>
    <property type="project" value="InterPro"/>
</dbReference>
<keyword evidence="3 10" id="KW-0813">Transport</keyword>
<keyword evidence="5 8" id="KW-0479">Metal-binding</keyword>
<keyword evidence="7 8" id="KW-0408">Iron</keyword>
<dbReference type="PROSITE" id="PS51007">
    <property type="entry name" value="CYTC"/>
    <property type="match status" value="1"/>
</dbReference>
<dbReference type="GO" id="GO:0006123">
    <property type="term" value="P:mitochondrial electron transport, cytochrome c to oxygen"/>
    <property type="evidence" value="ECO:0000318"/>
    <property type="project" value="GO_Central"/>
</dbReference>
<dbReference type="Gene3D" id="1.10.760.10">
    <property type="entry name" value="Cytochrome c-like domain"/>
    <property type="match status" value="1"/>
</dbReference>
<dbReference type="AlphaFoldDB" id="F0ZXY4"/>
<sequence length="111" mass="12089">MSTPMPVGNVANGETLFKARCAQCHTVNKGGVNKQGPNLYGLFGRKSGSVEGYSYSEANKNAGIMWGEDTLFTYLENPKKFIPKTKMAFAGFKSAQDRADTIAYLHKESTA</sequence>
<accession>F0ZXY4</accession>